<feature type="compositionally biased region" description="Low complexity" evidence="1">
    <location>
        <begin position="150"/>
        <end position="166"/>
    </location>
</feature>
<feature type="compositionally biased region" description="Low complexity" evidence="1">
    <location>
        <begin position="81"/>
        <end position="95"/>
    </location>
</feature>
<evidence type="ECO:0000256" key="1">
    <source>
        <dbReference type="SAM" id="MobiDB-lite"/>
    </source>
</evidence>
<gene>
    <name evidence="2" type="ORF">SAMN06265222_10186</name>
</gene>
<comment type="caution">
    <text evidence="2">The sequence shown here is derived from an EMBL/GenBank/DDBJ whole genome shotgun (WGS) entry which is preliminary data.</text>
</comment>
<protein>
    <submittedName>
        <fullName evidence="2">Cupin 2 domain-containing protein</fullName>
    </submittedName>
</protein>
<feature type="region of interest" description="Disordered" evidence="1">
    <location>
        <begin position="136"/>
        <end position="166"/>
    </location>
</feature>
<keyword evidence="3" id="KW-1185">Reference proteome</keyword>
<dbReference type="SUPFAM" id="SSF51182">
    <property type="entry name" value="RmlC-like cupins"/>
    <property type="match status" value="1"/>
</dbReference>
<dbReference type="Gene3D" id="2.60.120.10">
    <property type="entry name" value="Jelly Rolls"/>
    <property type="match status" value="1"/>
</dbReference>
<feature type="region of interest" description="Disordered" evidence="1">
    <location>
        <begin position="74"/>
        <end position="95"/>
    </location>
</feature>
<name>A0ABY1PQE1_9BACT</name>
<proteinExistence type="predicted"/>
<organism evidence="2 3">
    <name type="scientific">Neorhodopirellula lusitana</name>
    <dbReference type="NCBI Taxonomy" id="445327"/>
    <lineage>
        <taxon>Bacteria</taxon>
        <taxon>Pseudomonadati</taxon>
        <taxon>Planctomycetota</taxon>
        <taxon>Planctomycetia</taxon>
        <taxon>Pirellulales</taxon>
        <taxon>Pirellulaceae</taxon>
        <taxon>Neorhodopirellula</taxon>
    </lineage>
</organism>
<evidence type="ECO:0000313" key="3">
    <source>
        <dbReference type="Proteomes" id="UP001158067"/>
    </source>
</evidence>
<dbReference type="InterPro" id="IPR014710">
    <property type="entry name" value="RmlC-like_jellyroll"/>
</dbReference>
<sequence>MTHFVGNLFSDIPGDLPDECVQQLAGNPHVRIERIVSAGHASPPGFWYDQDEQEWVMVLQGEAKLSIQASEAALADGGGAQSQLQPKSLSQLQSQPQTRHSVVVLKAGDQLLIPAHQKHRVEWTSASEPTIWLAVFFSPEDPGPPEDLGPPEQLGPPGDLGATDQT</sequence>
<accession>A0ABY1PQE1</accession>
<dbReference type="CDD" id="cd06981">
    <property type="entry name" value="cupin_reut_a1446"/>
    <property type="match status" value="1"/>
</dbReference>
<evidence type="ECO:0000313" key="2">
    <source>
        <dbReference type="EMBL" id="SMP38187.1"/>
    </source>
</evidence>
<dbReference type="RefSeq" id="WP_283430355.1">
    <property type="nucleotide sequence ID" value="NZ_FXUG01000001.1"/>
</dbReference>
<dbReference type="InterPro" id="IPR011051">
    <property type="entry name" value="RmlC_Cupin_sf"/>
</dbReference>
<dbReference type="Proteomes" id="UP001158067">
    <property type="component" value="Unassembled WGS sequence"/>
</dbReference>
<reference evidence="2 3" key="1">
    <citation type="submission" date="2017-05" db="EMBL/GenBank/DDBJ databases">
        <authorList>
            <person name="Varghese N."/>
            <person name="Submissions S."/>
        </authorList>
    </citation>
    <scope>NUCLEOTIDE SEQUENCE [LARGE SCALE GENOMIC DNA]</scope>
    <source>
        <strain evidence="2 3">DSM 25457</strain>
    </source>
</reference>
<dbReference type="EMBL" id="FXUG01000001">
    <property type="protein sequence ID" value="SMP38187.1"/>
    <property type="molecule type" value="Genomic_DNA"/>
</dbReference>